<gene>
    <name evidence="1" type="ORF">AAHA92_14210</name>
</gene>
<keyword evidence="2" id="KW-1185">Reference proteome</keyword>
<dbReference type="PANTHER" id="PTHR36367:SF2">
    <property type="entry name" value="TRANSMEMBRANE PROTEIN"/>
    <property type="match status" value="1"/>
</dbReference>
<evidence type="ECO:0000313" key="1">
    <source>
        <dbReference type="EMBL" id="KAL1553549.1"/>
    </source>
</evidence>
<dbReference type="AlphaFoldDB" id="A0ABD1HAU3"/>
<protein>
    <submittedName>
        <fullName evidence="1">Uncharacterized protein</fullName>
    </submittedName>
</protein>
<reference evidence="1 2" key="1">
    <citation type="submission" date="2024-06" db="EMBL/GenBank/DDBJ databases">
        <title>A chromosome level genome sequence of Diviner's sage (Salvia divinorum).</title>
        <authorList>
            <person name="Ford S.A."/>
            <person name="Ro D.-K."/>
            <person name="Ness R.W."/>
            <person name="Phillips M.A."/>
        </authorList>
    </citation>
    <scope>NUCLEOTIDE SEQUENCE [LARGE SCALE GENOMIC DNA]</scope>
    <source>
        <strain evidence="1">SAF-2024a</strain>
        <tissue evidence="1">Leaf</tissue>
    </source>
</reference>
<dbReference type="PANTHER" id="PTHR36367">
    <property type="entry name" value="TRANSMEMBRANE PROTEIN"/>
    <property type="match status" value="1"/>
</dbReference>
<comment type="caution">
    <text evidence="1">The sequence shown here is derived from an EMBL/GenBank/DDBJ whole genome shotgun (WGS) entry which is preliminary data.</text>
</comment>
<name>A0ABD1HAU3_SALDI</name>
<dbReference type="Proteomes" id="UP001567538">
    <property type="component" value="Unassembled WGS sequence"/>
</dbReference>
<evidence type="ECO:0000313" key="2">
    <source>
        <dbReference type="Proteomes" id="UP001567538"/>
    </source>
</evidence>
<proteinExistence type="predicted"/>
<organism evidence="1 2">
    <name type="scientific">Salvia divinorum</name>
    <name type="common">Maria pastora</name>
    <name type="synonym">Diviner's sage</name>
    <dbReference type="NCBI Taxonomy" id="28513"/>
    <lineage>
        <taxon>Eukaryota</taxon>
        <taxon>Viridiplantae</taxon>
        <taxon>Streptophyta</taxon>
        <taxon>Embryophyta</taxon>
        <taxon>Tracheophyta</taxon>
        <taxon>Spermatophyta</taxon>
        <taxon>Magnoliopsida</taxon>
        <taxon>eudicotyledons</taxon>
        <taxon>Gunneridae</taxon>
        <taxon>Pentapetalae</taxon>
        <taxon>asterids</taxon>
        <taxon>lamiids</taxon>
        <taxon>Lamiales</taxon>
        <taxon>Lamiaceae</taxon>
        <taxon>Nepetoideae</taxon>
        <taxon>Mentheae</taxon>
        <taxon>Salviinae</taxon>
        <taxon>Salvia</taxon>
        <taxon>Salvia subgen. Calosphace</taxon>
    </lineage>
</organism>
<sequence length="137" mass="15086">MTGGNYVVCLFQVDVFKCRRRLCLNQNFISSTTAGGGSVSKLNDGMFLTNTFLIPYMAIRLSEAEEEDTPRKTSQLGSLMTKGAPIVELTGGLPWLIGDNFQNIRHDKVASVSLLRFIPVDGLVSYCLCLDGTYHIC</sequence>
<accession>A0ABD1HAU3</accession>
<dbReference type="EMBL" id="JBEAFC010000006">
    <property type="protein sequence ID" value="KAL1553549.1"/>
    <property type="molecule type" value="Genomic_DNA"/>
</dbReference>